<organism evidence="7 8">
    <name type="scientific">Leishmania major</name>
    <dbReference type="NCBI Taxonomy" id="5664"/>
    <lineage>
        <taxon>Eukaryota</taxon>
        <taxon>Discoba</taxon>
        <taxon>Euglenozoa</taxon>
        <taxon>Kinetoplastea</taxon>
        <taxon>Metakinetoplastina</taxon>
        <taxon>Trypanosomatida</taxon>
        <taxon>Trypanosomatidae</taxon>
        <taxon>Leishmaniinae</taxon>
        <taxon>Leishmania</taxon>
    </lineage>
</organism>
<dbReference type="FunFam" id="1.20.1250.20:FF:001310">
    <property type="entry name" value="Uncharacterized protein"/>
    <property type="match status" value="1"/>
</dbReference>
<dbReference type="Proteomes" id="UP000000542">
    <property type="component" value="Chromosome 11"/>
</dbReference>
<feature type="transmembrane region" description="Helical" evidence="5">
    <location>
        <begin position="598"/>
        <end position="620"/>
    </location>
</feature>
<dbReference type="Pfam" id="PF06813">
    <property type="entry name" value="Nodulin-like"/>
    <property type="match status" value="1"/>
</dbReference>
<dbReference type="Gene3D" id="1.20.1250.20">
    <property type="entry name" value="MFS general substrate transporter like domains"/>
    <property type="match status" value="2"/>
</dbReference>
<feature type="transmembrane region" description="Helical" evidence="5">
    <location>
        <begin position="423"/>
        <end position="440"/>
    </location>
</feature>
<dbReference type="eggNOG" id="ENOG502RJTS">
    <property type="taxonomic scope" value="Eukaryota"/>
</dbReference>
<name>Q4QGU8_LEIMA</name>
<dbReference type="OMA" id="LVMPYWV"/>
<dbReference type="VEuPathDB" id="TriTrypDB:LmjF.11.1340"/>
<feature type="transmembrane region" description="Helical" evidence="5">
    <location>
        <begin position="120"/>
        <end position="139"/>
    </location>
</feature>
<keyword evidence="4 5" id="KW-0472">Membrane</keyword>
<reference evidence="7 8" key="1">
    <citation type="journal article" date="2005" name="Science">
        <title>The genome of the kinetoplastid parasite, Leishmania major.</title>
        <authorList>
            <person name="Ivens A.C."/>
            <person name="Peacock C.S."/>
            <person name="Worthey E.A."/>
            <person name="Murphy L."/>
            <person name="Aggarwal G."/>
            <person name="Berriman M."/>
            <person name="Sisk E."/>
            <person name="Rajandream M.A."/>
            <person name="Adlem E."/>
            <person name="Aert R."/>
            <person name="Anupama A."/>
            <person name="Apostolou Z."/>
            <person name="Attipoe P."/>
            <person name="Bason N."/>
            <person name="Bauser C."/>
            <person name="Beck A."/>
            <person name="Beverley S.M."/>
            <person name="Bianchettin G."/>
            <person name="Borzym K."/>
            <person name="Bothe G."/>
            <person name="Bruschi C.V."/>
            <person name="Collins M."/>
            <person name="Cadag E."/>
            <person name="Ciarloni L."/>
            <person name="Clayton C."/>
            <person name="Coulson R.M."/>
            <person name="Cronin A."/>
            <person name="Cruz A.K."/>
            <person name="Davies R.M."/>
            <person name="De Gaudenzi J."/>
            <person name="Dobson D.E."/>
            <person name="Duesterhoeft A."/>
            <person name="Fazelina G."/>
            <person name="Fosker N."/>
            <person name="Frasch A.C."/>
            <person name="Fraser A."/>
            <person name="Fuchs M."/>
            <person name="Gabel C."/>
            <person name="Goble A."/>
            <person name="Goffeau A."/>
            <person name="Harris D."/>
            <person name="Hertz-Fowler C."/>
            <person name="Hilbert H."/>
            <person name="Horn D."/>
            <person name="Huang Y."/>
            <person name="Klages S."/>
            <person name="Knights A."/>
            <person name="Kube M."/>
            <person name="Larke N."/>
            <person name="Litvin L."/>
            <person name="Lord A."/>
            <person name="Louie T."/>
            <person name="Marra M."/>
            <person name="Masuy D."/>
            <person name="Matthews K."/>
            <person name="Michaeli S."/>
            <person name="Mottram J.C."/>
            <person name="Muller-Auer S."/>
            <person name="Munden H."/>
            <person name="Nelson S."/>
            <person name="Norbertczak H."/>
            <person name="Oliver K."/>
            <person name="O'neil S."/>
            <person name="Pentony M."/>
            <person name="Pohl T.M."/>
            <person name="Price C."/>
            <person name="Purnelle B."/>
            <person name="Quail M.A."/>
            <person name="Rabbinowitsch E."/>
            <person name="Reinhardt R."/>
            <person name="Rieger M."/>
            <person name="Rinta J."/>
            <person name="Robben J."/>
            <person name="Robertson L."/>
            <person name="Ruiz J.C."/>
            <person name="Rutter S."/>
            <person name="Saunders D."/>
            <person name="Schafer M."/>
            <person name="Schein J."/>
            <person name="Schwartz D.C."/>
            <person name="Seeger K."/>
            <person name="Seyler A."/>
            <person name="Sharp S."/>
            <person name="Shin H."/>
            <person name="Sivam D."/>
            <person name="Squares R."/>
            <person name="Squares S."/>
            <person name="Tosato V."/>
            <person name="Vogt C."/>
            <person name="Volckaert G."/>
            <person name="Wambutt R."/>
            <person name="Warren T."/>
            <person name="Wedler H."/>
            <person name="Woodward J."/>
            <person name="Zhou S."/>
            <person name="Zimmermann W."/>
            <person name="Smith D.F."/>
            <person name="Blackwell J.M."/>
            <person name="Stuart K.D."/>
            <person name="Barrell B."/>
            <person name="Myler P.J."/>
        </authorList>
    </citation>
    <scope>NUCLEOTIDE SEQUENCE [LARGE SCALE GENOMIC DNA]</scope>
    <source>
        <strain evidence="8">MHOM/IL/81/Friedlin</strain>
    </source>
</reference>
<keyword evidence="8" id="KW-1185">Reference proteome</keyword>
<dbReference type="KEGG" id="lma:LMJF_11_1340"/>
<dbReference type="GeneID" id="5649885"/>
<feature type="domain" description="Nodulin-like" evidence="6">
    <location>
        <begin position="27"/>
        <end position="274"/>
    </location>
</feature>
<reference evidence="7 8" key="2">
    <citation type="journal article" date="2011" name="Genome Res.">
        <title>Chromosome and gene copy number variation allow major structural change between species and strains of Leishmania.</title>
        <authorList>
            <person name="Rogers M.B."/>
            <person name="Hilley J.D."/>
            <person name="Dickens N.J."/>
            <person name="Wilkes J."/>
            <person name="Bates P.A."/>
            <person name="Depledge D.P."/>
            <person name="Harris D."/>
            <person name="Her Y."/>
            <person name="Herzyk P."/>
            <person name="Imamura H."/>
            <person name="Otto T.D."/>
            <person name="Sanders M."/>
            <person name="Seeger K."/>
            <person name="Dujardin J.C."/>
            <person name="Berriman M."/>
            <person name="Smith D.F."/>
            <person name="Hertz-Fowler C."/>
            <person name="Mottram J.C."/>
        </authorList>
    </citation>
    <scope>NUCLEOTIDE SEQUENCE [LARGE SCALE GENOMIC DNA]</scope>
    <source>
        <strain evidence="8">MHOM/IL/81/Friedlin</strain>
    </source>
</reference>
<dbReference type="AlphaFoldDB" id="Q4QGU8"/>
<feature type="transmembrane region" description="Helical" evidence="5">
    <location>
        <begin position="460"/>
        <end position="479"/>
    </location>
</feature>
<evidence type="ECO:0000256" key="5">
    <source>
        <dbReference type="SAM" id="Phobius"/>
    </source>
</evidence>
<feature type="transmembrane region" description="Helical" evidence="5">
    <location>
        <begin position="275"/>
        <end position="296"/>
    </location>
</feature>
<dbReference type="GO" id="GO:0005737">
    <property type="term" value="C:cytoplasm"/>
    <property type="evidence" value="ECO:0000266"/>
    <property type="project" value="GeneDB"/>
</dbReference>
<evidence type="ECO:0000256" key="3">
    <source>
        <dbReference type="ARBA" id="ARBA00022989"/>
    </source>
</evidence>
<dbReference type="InterPro" id="IPR036259">
    <property type="entry name" value="MFS_trans_sf"/>
</dbReference>
<evidence type="ECO:0000256" key="1">
    <source>
        <dbReference type="ARBA" id="ARBA00004141"/>
    </source>
</evidence>
<proteinExistence type="predicted"/>
<dbReference type="VEuPathDB" id="TriTrypDB:LMJSD75_110021300"/>
<dbReference type="RefSeq" id="XP_001681600.1">
    <property type="nucleotide sequence ID" value="XM_001681548.1"/>
</dbReference>
<feature type="transmembrane region" description="Helical" evidence="5">
    <location>
        <begin position="187"/>
        <end position="210"/>
    </location>
</feature>
<sequence length="627" mass="67313">MAPDATGLQPGCTYRVGLLEYTLEKAWFCQFCVGILICVSNGACFCFSIFSPFMKGEGFRYSQFEIDAISTVGVLLSYFSMPTGFLYDRKGPAATLLVGTLLNITGWAGMSLIFSGVLSHSPAVMAIFYGLSQLSASFYETGSILTNLRSFSCYQGRVILIQKTFMGLGSSLVAQVYIAFFEKTLSGIAPFFLFLVLYSGFAGTLGVLYLRLPTPATRCVGINIEDADTRARGGGEPRMFALPFNVGTSILCFSVAFILLASLIENYVHPLSNEWRVAIGLATVGLCVSFTAMIFTTPNYEVNRRRDAGDADTGGIDDKASALDASTALLPPTAAKARSVAAMATEDGRCSALKDDLDACGGPMVNAAPPAGVTDLSTTTATLDPALPAQPPLGPSVAGEDSQEGLGMLNDKTLWENLRHCELWLLWFVCFGAWSAMTVVSSNSTHIYQSIARGSFSLTVNTVFVSIYGVASALGRILVGALYPRMAQLRIHVAALLLVAPLLNAIGLLLFLVSSDRVLFVPFFVVGLAVGFSWGSTVLTVTSVFTPSNCGKHYSFLYTAGMLSPIIFNMALFGPVYDHYQAKQGHEKDGFCEGVVCIAVPLVVCMVVNMFAVMSAYVFYKCITARR</sequence>
<evidence type="ECO:0000256" key="4">
    <source>
        <dbReference type="ARBA" id="ARBA00023136"/>
    </source>
</evidence>
<keyword evidence="2 5" id="KW-0812">Transmembrane</keyword>
<feature type="transmembrane region" description="Helical" evidence="5">
    <location>
        <begin position="240"/>
        <end position="263"/>
    </location>
</feature>
<evidence type="ECO:0000256" key="2">
    <source>
        <dbReference type="ARBA" id="ARBA00022692"/>
    </source>
</evidence>
<evidence type="ECO:0000259" key="6">
    <source>
        <dbReference type="Pfam" id="PF06813"/>
    </source>
</evidence>
<feature type="transmembrane region" description="Helical" evidence="5">
    <location>
        <begin position="31"/>
        <end position="54"/>
    </location>
</feature>
<protein>
    <recommendedName>
        <fullName evidence="6">Nodulin-like domain-containing protein</fullName>
    </recommendedName>
</protein>
<feature type="transmembrane region" description="Helical" evidence="5">
    <location>
        <begin position="556"/>
        <end position="578"/>
    </location>
</feature>
<keyword evidence="3 5" id="KW-1133">Transmembrane helix</keyword>
<feature type="transmembrane region" description="Helical" evidence="5">
    <location>
        <begin position="94"/>
        <end position="114"/>
    </location>
</feature>
<feature type="transmembrane region" description="Helical" evidence="5">
    <location>
        <begin position="66"/>
        <end position="87"/>
    </location>
</feature>
<feature type="transmembrane region" description="Helical" evidence="5">
    <location>
        <begin position="519"/>
        <end position="544"/>
    </location>
</feature>
<dbReference type="PANTHER" id="PTHR21576">
    <property type="entry name" value="UNCHARACTERIZED NODULIN-LIKE PROTEIN"/>
    <property type="match status" value="1"/>
</dbReference>
<gene>
    <name evidence="7" type="ORF">LMJF_11_1340</name>
</gene>
<dbReference type="SUPFAM" id="SSF103473">
    <property type="entry name" value="MFS general substrate transporter"/>
    <property type="match status" value="2"/>
</dbReference>
<dbReference type="InterPro" id="IPR010658">
    <property type="entry name" value="Nodulin-like"/>
</dbReference>
<accession>Q4QGU8</accession>
<dbReference type="VEuPathDB" id="TriTrypDB:LMJFC_110020700"/>
<evidence type="ECO:0000313" key="7">
    <source>
        <dbReference type="EMBL" id="CAJ03063.1"/>
    </source>
</evidence>
<dbReference type="HOGENOM" id="CLU_026475_0_0_1"/>
<dbReference type="InParanoid" id="Q4QGU8"/>
<dbReference type="PANTHER" id="PTHR21576:SF158">
    <property type="entry name" value="RIBOSOMAL RNA-PROCESSING PROTEIN 12-LIKE CONSERVED DOMAIN-CONTAINING PROTEIN"/>
    <property type="match status" value="1"/>
</dbReference>
<dbReference type="GO" id="GO:0016020">
    <property type="term" value="C:membrane"/>
    <property type="evidence" value="ECO:0000318"/>
    <property type="project" value="GO_Central"/>
</dbReference>
<evidence type="ECO:0000313" key="8">
    <source>
        <dbReference type="Proteomes" id="UP000000542"/>
    </source>
</evidence>
<feature type="transmembrane region" description="Helical" evidence="5">
    <location>
        <begin position="491"/>
        <end position="513"/>
    </location>
</feature>
<feature type="transmembrane region" description="Helical" evidence="5">
    <location>
        <begin position="160"/>
        <end position="181"/>
    </location>
</feature>
<dbReference type="EMBL" id="FR796407">
    <property type="protein sequence ID" value="CAJ03063.1"/>
    <property type="molecule type" value="Genomic_DNA"/>
</dbReference>
<dbReference type="FunFam" id="1.20.1250.20:FF:001014">
    <property type="entry name" value="Nodulin-like, putative"/>
    <property type="match status" value="1"/>
</dbReference>
<comment type="subcellular location">
    <subcellularLocation>
        <location evidence="1">Membrane</location>
        <topology evidence="1">Multi-pass membrane protein</topology>
    </subcellularLocation>
</comment>
<dbReference type="VEuPathDB" id="TriTrypDB:LMJLV39_110020800"/>